<dbReference type="RefSeq" id="WP_167462630.1">
    <property type="nucleotide sequence ID" value="NZ_CP046171.1"/>
</dbReference>
<sequence>MSSDKVVRRFTAKAQDTRIFGEPYETADGSTIITVARPGGGPRAAAPLGIFVVHNGEVKWESAVDTTRIALLGEVIGLAATVFTTLAILRRPPWPDVSAASLRAMRELHAGWQQRRRIQPPSAPS</sequence>
<organism evidence="1 2">
    <name type="scientific">Nocardia brasiliensis</name>
    <dbReference type="NCBI Taxonomy" id="37326"/>
    <lineage>
        <taxon>Bacteria</taxon>
        <taxon>Bacillati</taxon>
        <taxon>Actinomycetota</taxon>
        <taxon>Actinomycetes</taxon>
        <taxon>Mycobacteriales</taxon>
        <taxon>Nocardiaceae</taxon>
        <taxon>Nocardia</taxon>
    </lineage>
</organism>
<dbReference type="AlphaFoldDB" id="A0A6G9XRL4"/>
<accession>A0A6G9XRL4</accession>
<reference evidence="1 2" key="1">
    <citation type="journal article" date="2019" name="ACS Chem. Biol.">
        <title>Identification and Mobilization of a Cryptic Antibiotic Biosynthesis Gene Locus from a Human-Pathogenic Nocardia Isolate.</title>
        <authorList>
            <person name="Herisse M."/>
            <person name="Ishida K."/>
            <person name="Porter J.L."/>
            <person name="Howden B."/>
            <person name="Hertweck C."/>
            <person name="Stinear T.P."/>
            <person name="Pidot S.J."/>
        </authorList>
    </citation>
    <scope>NUCLEOTIDE SEQUENCE [LARGE SCALE GENOMIC DNA]</scope>
    <source>
        <strain evidence="1 2">AUSMDU00024985</strain>
    </source>
</reference>
<name>A0A6G9XRL4_NOCBR</name>
<evidence type="ECO:0000313" key="2">
    <source>
        <dbReference type="Proteomes" id="UP000501705"/>
    </source>
</evidence>
<evidence type="ECO:0000313" key="1">
    <source>
        <dbReference type="EMBL" id="QIS03559.1"/>
    </source>
</evidence>
<proteinExistence type="predicted"/>
<protein>
    <submittedName>
        <fullName evidence="1">Uncharacterized protein</fullName>
    </submittedName>
</protein>
<dbReference type="Proteomes" id="UP000501705">
    <property type="component" value="Chromosome"/>
</dbReference>
<gene>
    <name evidence="1" type="ORF">F5X71_15610</name>
</gene>
<dbReference type="EMBL" id="CP046171">
    <property type="protein sequence ID" value="QIS03559.1"/>
    <property type="molecule type" value="Genomic_DNA"/>
</dbReference>